<comment type="caution">
    <text evidence="9">Lacks conserved residue(s) required for the propagation of feature annotation.</text>
</comment>
<proteinExistence type="inferred from homology"/>
<keyword evidence="12" id="KW-1185">Reference proteome</keyword>
<name>A0ABU1JWQ1_9PROT</name>
<dbReference type="PANTHER" id="PTHR35011">
    <property type="entry name" value="2,3-DIKETO-L-GULONATE TRAP TRANSPORTER SMALL PERMEASE PROTEIN YIAM"/>
    <property type="match status" value="1"/>
</dbReference>
<dbReference type="RefSeq" id="WP_309799030.1">
    <property type="nucleotide sequence ID" value="NZ_JAVDPW010000009.1"/>
</dbReference>
<evidence type="ECO:0000256" key="7">
    <source>
        <dbReference type="ARBA" id="ARBA00023136"/>
    </source>
</evidence>
<evidence type="ECO:0000313" key="11">
    <source>
        <dbReference type="EMBL" id="MDR6292707.1"/>
    </source>
</evidence>
<organism evidence="11 12">
    <name type="scientific">Inquilinus ginsengisoli</name>
    <dbReference type="NCBI Taxonomy" id="363840"/>
    <lineage>
        <taxon>Bacteria</taxon>
        <taxon>Pseudomonadati</taxon>
        <taxon>Pseudomonadota</taxon>
        <taxon>Alphaproteobacteria</taxon>
        <taxon>Rhodospirillales</taxon>
        <taxon>Rhodospirillaceae</taxon>
        <taxon>Inquilinus</taxon>
    </lineage>
</organism>
<keyword evidence="7 9" id="KW-0472">Membrane</keyword>
<evidence type="ECO:0000256" key="1">
    <source>
        <dbReference type="ARBA" id="ARBA00004429"/>
    </source>
</evidence>
<feature type="transmembrane region" description="Helical" evidence="9">
    <location>
        <begin position="130"/>
        <end position="151"/>
    </location>
</feature>
<feature type="transmembrane region" description="Helical" evidence="9">
    <location>
        <begin position="96"/>
        <end position="118"/>
    </location>
</feature>
<evidence type="ECO:0000256" key="4">
    <source>
        <dbReference type="ARBA" id="ARBA00022519"/>
    </source>
</evidence>
<accession>A0ABU1JWQ1</accession>
<evidence type="ECO:0000256" key="9">
    <source>
        <dbReference type="RuleBase" id="RU369079"/>
    </source>
</evidence>
<dbReference type="PANTHER" id="PTHR35011:SF11">
    <property type="entry name" value="TRAP TRANSPORTER SMALL PERMEASE PROTEIN"/>
    <property type="match status" value="1"/>
</dbReference>
<comment type="function">
    <text evidence="9">Part of the tripartite ATP-independent periplasmic (TRAP) transport system.</text>
</comment>
<dbReference type="EMBL" id="JAVDPW010000009">
    <property type="protein sequence ID" value="MDR6292707.1"/>
    <property type="molecule type" value="Genomic_DNA"/>
</dbReference>
<keyword evidence="6 9" id="KW-1133">Transmembrane helix</keyword>
<evidence type="ECO:0000313" key="12">
    <source>
        <dbReference type="Proteomes" id="UP001262410"/>
    </source>
</evidence>
<dbReference type="InterPro" id="IPR055348">
    <property type="entry name" value="DctQ"/>
</dbReference>
<reference evidence="11 12" key="1">
    <citation type="submission" date="2023-07" db="EMBL/GenBank/DDBJ databases">
        <title>Sorghum-associated microbial communities from plants grown in Nebraska, USA.</title>
        <authorList>
            <person name="Schachtman D."/>
        </authorList>
    </citation>
    <scope>NUCLEOTIDE SEQUENCE [LARGE SCALE GENOMIC DNA]</scope>
    <source>
        <strain evidence="11 12">584</strain>
    </source>
</reference>
<comment type="caution">
    <text evidence="11">The sequence shown here is derived from an EMBL/GenBank/DDBJ whole genome shotgun (WGS) entry which is preliminary data.</text>
</comment>
<dbReference type="InterPro" id="IPR007387">
    <property type="entry name" value="TRAP_DctQ"/>
</dbReference>
<feature type="transmembrane region" description="Helical" evidence="9">
    <location>
        <begin position="56"/>
        <end position="75"/>
    </location>
</feature>
<evidence type="ECO:0000256" key="2">
    <source>
        <dbReference type="ARBA" id="ARBA00022448"/>
    </source>
</evidence>
<feature type="domain" description="Tripartite ATP-independent periplasmic transporters DctQ component" evidence="10">
    <location>
        <begin position="30"/>
        <end position="158"/>
    </location>
</feature>
<protein>
    <recommendedName>
        <fullName evidence="9">TRAP transporter small permease protein</fullName>
    </recommendedName>
</protein>
<evidence type="ECO:0000256" key="5">
    <source>
        <dbReference type="ARBA" id="ARBA00022692"/>
    </source>
</evidence>
<evidence type="ECO:0000256" key="3">
    <source>
        <dbReference type="ARBA" id="ARBA00022475"/>
    </source>
</evidence>
<comment type="similarity">
    <text evidence="8 9">Belongs to the TRAP transporter small permease family.</text>
</comment>
<keyword evidence="4 9" id="KW-0997">Cell inner membrane</keyword>
<gene>
    <name evidence="11" type="ORF">E9232_005247</name>
</gene>
<evidence type="ECO:0000259" key="10">
    <source>
        <dbReference type="Pfam" id="PF04290"/>
    </source>
</evidence>
<evidence type="ECO:0000256" key="8">
    <source>
        <dbReference type="ARBA" id="ARBA00038436"/>
    </source>
</evidence>
<dbReference type="Pfam" id="PF04290">
    <property type="entry name" value="DctQ"/>
    <property type="match status" value="1"/>
</dbReference>
<comment type="subunit">
    <text evidence="9">The complex comprises the extracytoplasmic solute receptor protein and the two transmembrane proteins.</text>
</comment>
<comment type="subcellular location">
    <subcellularLocation>
        <location evidence="1 9">Cell inner membrane</location>
        <topology evidence="1 9">Multi-pass membrane protein</topology>
    </subcellularLocation>
</comment>
<keyword evidence="5 9" id="KW-0812">Transmembrane</keyword>
<dbReference type="Proteomes" id="UP001262410">
    <property type="component" value="Unassembled WGS sequence"/>
</dbReference>
<keyword evidence="3" id="KW-1003">Cell membrane</keyword>
<sequence>MASVLNATRRALGALSTGALWVAGAGMVAMTGVVGWQVFARYVLNDTPSWAEPMTLQLMGWFILLGAAVGVRESFHLGLDILQQILPPVVNRGLEIVNLLLILGFGVAMVWYSVLLAIGTWTATIPVLDIPGGFDFLPLVAGGALIALFAAERLFDRIAGIEPTAASMPSVQEMA</sequence>
<keyword evidence="2 9" id="KW-0813">Transport</keyword>
<evidence type="ECO:0000256" key="6">
    <source>
        <dbReference type="ARBA" id="ARBA00022989"/>
    </source>
</evidence>